<dbReference type="InterPro" id="IPR033391">
    <property type="entry name" value="FBPase_N"/>
</dbReference>
<evidence type="ECO:0000256" key="5">
    <source>
        <dbReference type="ARBA" id="ARBA00013093"/>
    </source>
</evidence>
<evidence type="ECO:0000256" key="2">
    <source>
        <dbReference type="ARBA" id="ARBA00001946"/>
    </source>
</evidence>
<dbReference type="GO" id="GO:0006000">
    <property type="term" value="P:fructose metabolic process"/>
    <property type="evidence" value="ECO:0007669"/>
    <property type="project" value="TreeGrafter"/>
</dbReference>
<gene>
    <name evidence="15" type="ORF">BQ4739_LOCUS8132</name>
</gene>
<dbReference type="GO" id="GO:0006002">
    <property type="term" value="P:fructose 6-phosphate metabolic process"/>
    <property type="evidence" value="ECO:0007669"/>
    <property type="project" value="TreeGrafter"/>
</dbReference>
<dbReference type="PIRSF" id="PIRSF000904">
    <property type="entry name" value="FBPtase_SBPase"/>
    <property type="match status" value="1"/>
</dbReference>
<keyword evidence="9" id="KW-0460">Magnesium</keyword>
<dbReference type="InterPro" id="IPR023079">
    <property type="entry name" value="SBPase"/>
</dbReference>
<feature type="domain" description="Fructose-1-6-bisphosphatase class I N-terminal" evidence="13">
    <location>
        <begin position="25"/>
        <end position="170"/>
    </location>
</feature>
<dbReference type="GO" id="GO:0042132">
    <property type="term" value="F:fructose 1,6-bisphosphate 1-phosphatase activity"/>
    <property type="evidence" value="ECO:0007669"/>
    <property type="project" value="UniProtKB-EC"/>
</dbReference>
<feature type="compositionally biased region" description="Low complexity" evidence="12">
    <location>
        <begin position="178"/>
        <end position="198"/>
    </location>
</feature>
<comment type="pathway">
    <text evidence="3">Carbohydrate biosynthesis; Calvin cycle.</text>
</comment>
<name>A0A383VSR3_TETOB</name>
<evidence type="ECO:0000256" key="12">
    <source>
        <dbReference type="SAM" id="MobiDB-lite"/>
    </source>
</evidence>
<comment type="similarity">
    <text evidence="4">Belongs to the FBPase class 1 family.</text>
</comment>
<dbReference type="PANTHER" id="PTHR11556:SF35">
    <property type="entry name" value="SEDOHEPTULOSE-1,7-BISPHOSPHATASE, CHLOROPLASTIC"/>
    <property type="match status" value="1"/>
</dbReference>
<evidence type="ECO:0000256" key="6">
    <source>
        <dbReference type="ARBA" id="ARBA00022490"/>
    </source>
</evidence>
<reference evidence="15 16" key="1">
    <citation type="submission" date="2016-10" db="EMBL/GenBank/DDBJ databases">
        <authorList>
            <person name="Cai Z."/>
        </authorList>
    </citation>
    <scope>NUCLEOTIDE SEQUENCE [LARGE SCALE GENOMIC DNA]</scope>
</reference>
<dbReference type="InterPro" id="IPR044015">
    <property type="entry name" value="FBPase_C_dom"/>
</dbReference>
<evidence type="ECO:0000256" key="3">
    <source>
        <dbReference type="ARBA" id="ARBA00005215"/>
    </source>
</evidence>
<keyword evidence="16" id="KW-1185">Reference proteome</keyword>
<proteinExistence type="inferred from homology"/>
<evidence type="ECO:0000256" key="7">
    <source>
        <dbReference type="ARBA" id="ARBA00022723"/>
    </source>
</evidence>
<dbReference type="HAMAP" id="MF_01855">
    <property type="entry name" value="FBPase_class1"/>
    <property type="match status" value="1"/>
</dbReference>
<evidence type="ECO:0000313" key="15">
    <source>
        <dbReference type="EMBL" id="SZX67774.1"/>
    </source>
</evidence>
<dbReference type="Pfam" id="PF18913">
    <property type="entry name" value="FBPase_C"/>
    <property type="match status" value="1"/>
</dbReference>
<keyword evidence="8" id="KW-0378">Hydrolase</keyword>
<dbReference type="Proteomes" id="UP000256970">
    <property type="component" value="Unassembled WGS sequence"/>
</dbReference>
<dbReference type="InterPro" id="IPR000146">
    <property type="entry name" value="FBPase_class-1"/>
</dbReference>
<feature type="region of interest" description="Disordered" evidence="12">
    <location>
        <begin position="172"/>
        <end position="198"/>
    </location>
</feature>
<dbReference type="GO" id="GO:0005737">
    <property type="term" value="C:cytoplasm"/>
    <property type="evidence" value="ECO:0007669"/>
    <property type="project" value="TreeGrafter"/>
</dbReference>
<dbReference type="AlphaFoldDB" id="A0A383VSR3"/>
<dbReference type="GO" id="GO:0046872">
    <property type="term" value="F:metal ion binding"/>
    <property type="evidence" value="ECO:0007669"/>
    <property type="project" value="UniProtKB-KW"/>
</dbReference>
<evidence type="ECO:0000259" key="14">
    <source>
        <dbReference type="Pfam" id="PF18913"/>
    </source>
</evidence>
<dbReference type="PRINTS" id="PR01958">
    <property type="entry name" value="S17BPHPHTASE"/>
</dbReference>
<evidence type="ECO:0000256" key="10">
    <source>
        <dbReference type="ARBA" id="ARBA00023277"/>
    </source>
</evidence>
<dbReference type="InterPro" id="IPR020548">
    <property type="entry name" value="Fructose_bisphosphatase_AS"/>
</dbReference>
<dbReference type="SUPFAM" id="SSF56655">
    <property type="entry name" value="Carbohydrate phosphatase"/>
    <property type="match status" value="1"/>
</dbReference>
<evidence type="ECO:0000259" key="13">
    <source>
        <dbReference type="Pfam" id="PF00316"/>
    </source>
</evidence>
<dbReference type="GO" id="GO:0005986">
    <property type="term" value="P:sucrose biosynthetic process"/>
    <property type="evidence" value="ECO:0007669"/>
    <property type="project" value="TreeGrafter"/>
</dbReference>
<evidence type="ECO:0000256" key="8">
    <source>
        <dbReference type="ARBA" id="ARBA00022801"/>
    </source>
</evidence>
<sequence length="352" mass="36692">MAATATAAAPVAVGAELEKALEGLESGLASVVQSIASSVAEISASLRTMEFDEAGSTNSFGDDQLQADIHADEIIFKHLRSCPAVASASSEEQSDILPMSQQQQPGQGYSVAFDPLDGSSIFDANFAVGSIFGVWPGSTPLGQTGRDQVAAAYSVYGPRTLLVLAVPSGSRAAAGGSQPQHCDAAQQQQQDGQQQQQHGSISEAFDVLEFVLSDRRWRLRRVHTKLGDKNNVAPANIRAAAGNEAYQQLLHAWITNGCKLRYSGGMVPDVHHMLAKGGGVFCNPKSATAPAKLRLLYECAPVALVVEAAGGVSHDGQGSILDLVINDTGARSIIALGSAPQVAQCLDAMRGA</sequence>
<accession>A0A383VSR3</accession>
<dbReference type="Gene3D" id="3.30.540.10">
    <property type="entry name" value="Fructose-1,6-Bisphosphatase, subunit A, domain 1"/>
    <property type="match status" value="1"/>
</dbReference>
<evidence type="ECO:0000256" key="11">
    <source>
        <dbReference type="ARBA" id="ARBA00032973"/>
    </source>
</evidence>
<dbReference type="Gene3D" id="3.40.190.80">
    <property type="match status" value="1"/>
</dbReference>
<dbReference type="Pfam" id="PF00316">
    <property type="entry name" value="FBPase"/>
    <property type="match status" value="1"/>
</dbReference>
<feature type="domain" description="Fructose-1-6-bisphosphatase class 1 C-terminal" evidence="14">
    <location>
        <begin position="229"/>
        <end position="349"/>
    </location>
</feature>
<organism evidence="15 16">
    <name type="scientific">Tetradesmus obliquus</name>
    <name type="common">Green alga</name>
    <name type="synonym">Acutodesmus obliquus</name>
    <dbReference type="NCBI Taxonomy" id="3088"/>
    <lineage>
        <taxon>Eukaryota</taxon>
        <taxon>Viridiplantae</taxon>
        <taxon>Chlorophyta</taxon>
        <taxon>core chlorophytes</taxon>
        <taxon>Chlorophyceae</taxon>
        <taxon>CS clade</taxon>
        <taxon>Sphaeropleales</taxon>
        <taxon>Scenedesmaceae</taxon>
        <taxon>Tetradesmus</taxon>
    </lineage>
</organism>
<comment type="cofactor">
    <cofactor evidence="2">
        <name>Mg(2+)</name>
        <dbReference type="ChEBI" id="CHEBI:18420"/>
    </cofactor>
</comment>
<keyword evidence="6" id="KW-0963">Cytoplasm</keyword>
<dbReference type="GO" id="GO:0030388">
    <property type="term" value="P:fructose 1,6-bisphosphate metabolic process"/>
    <property type="evidence" value="ECO:0007669"/>
    <property type="project" value="TreeGrafter"/>
</dbReference>
<dbReference type="PROSITE" id="PS00124">
    <property type="entry name" value="FBPASE"/>
    <property type="match status" value="1"/>
</dbReference>
<evidence type="ECO:0000256" key="4">
    <source>
        <dbReference type="ARBA" id="ARBA00010941"/>
    </source>
</evidence>
<protein>
    <recommendedName>
        <fullName evidence="5">fructose-bisphosphatase</fullName>
        <ecNumber evidence="5">3.1.3.11</ecNumber>
    </recommendedName>
    <alternativeName>
        <fullName evidence="11">D-fructose-1,6-bisphosphate 1-phosphohydrolase</fullName>
    </alternativeName>
</protein>
<dbReference type="EC" id="3.1.3.11" evidence="5"/>
<evidence type="ECO:0000256" key="1">
    <source>
        <dbReference type="ARBA" id="ARBA00001273"/>
    </source>
</evidence>
<dbReference type="GO" id="GO:0006094">
    <property type="term" value="P:gluconeogenesis"/>
    <property type="evidence" value="ECO:0007669"/>
    <property type="project" value="TreeGrafter"/>
</dbReference>
<dbReference type="PIRSF" id="PIRSF500210">
    <property type="entry name" value="FBPtase"/>
    <property type="match status" value="1"/>
</dbReference>
<keyword evidence="10" id="KW-0119">Carbohydrate metabolism</keyword>
<comment type="catalytic activity">
    <reaction evidence="1">
        <text>beta-D-fructose 1,6-bisphosphate + H2O = beta-D-fructose 6-phosphate + phosphate</text>
        <dbReference type="Rhea" id="RHEA:11064"/>
        <dbReference type="ChEBI" id="CHEBI:15377"/>
        <dbReference type="ChEBI" id="CHEBI:32966"/>
        <dbReference type="ChEBI" id="CHEBI:43474"/>
        <dbReference type="ChEBI" id="CHEBI:57634"/>
        <dbReference type="EC" id="3.1.3.11"/>
    </reaction>
</comment>
<dbReference type="PANTHER" id="PTHR11556">
    <property type="entry name" value="FRUCTOSE-1,6-BISPHOSPHATASE-RELATED"/>
    <property type="match status" value="1"/>
</dbReference>
<dbReference type="InterPro" id="IPR028343">
    <property type="entry name" value="FBPtase"/>
</dbReference>
<dbReference type="EMBL" id="FNXT01000813">
    <property type="protein sequence ID" value="SZX67774.1"/>
    <property type="molecule type" value="Genomic_DNA"/>
</dbReference>
<evidence type="ECO:0000256" key="9">
    <source>
        <dbReference type="ARBA" id="ARBA00022842"/>
    </source>
</evidence>
<keyword evidence="7" id="KW-0479">Metal-binding</keyword>
<dbReference type="STRING" id="3088.A0A383VSR3"/>
<evidence type="ECO:0000313" key="16">
    <source>
        <dbReference type="Proteomes" id="UP000256970"/>
    </source>
</evidence>